<accession>A0A6L2KHX2</accession>
<dbReference type="InterPro" id="IPR036875">
    <property type="entry name" value="Znf_CCHC_sf"/>
</dbReference>
<organism evidence="5">
    <name type="scientific">Tanacetum cinerariifolium</name>
    <name type="common">Dalmatian daisy</name>
    <name type="synonym">Chrysanthemum cinerariifolium</name>
    <dbReference type="NCBI Taxonomy" id="118510"/>
    <lineage>
        <taxon>Eukaryota</taxon>
        <taxon>Viridiplantae</taxon>
        <taxon>Streptophyta</taxon>
        <taxon>Embryophyta</taxon>
        <taxon>Tracheophyta</taxon>
        <taxon>Spermatophyta</taxon>
        <taxon>Magnoliopsida</taxon>
        <taxon>eudicotyledons</taxon>
        <taxon>Gunneridae</taxon>
        <taxon>Pentapetalae</taxon>
        <taxon>asterids</taxon>
        <taxon>campanulids</taxon>
        <taxon>Asterales</taxon>
        <taxon>Asteraceae</taxon>
        <taxon>Asteroideae</taxon>
        <taxon>Anthemideae</taxon>
        <taxon>Anthemidinae</taxon>
        <taxon>Tanacetum</taxon>
    </lineage>
</organism>
<feature type="domain" description="CCHC-type" evidence="3">
    <location>
        <begin position="361"/>
        <end position="376"/>
    </location>
</feature>
<feature type="region of interest" description="Disordered" evidence="2">
    <location>
        <begin position="413"/>
        <end position="443"/>
    </location>
</feature>
<feature type="region of interest" description="Disordered" evidence="2">
    <location>
        <begin position="234"/>
        <end position="276"/>
    </location>
</feature>
<dbReference type="GO" id="GO:0008270">
    <property type="term" value="F:zinc ion binding"/>
    <property type="evidence" value="ECO:0007669"/>
    <property type="project" value="UniProtKB-KW"/>
</dbReference>
<dbReference type="GO" id="GO:0003887">
    <property type="term" value="F:DNA-directed DNA polymerase activity"/>
    <property type="evidence" value="ECO:0007669"/>
    <property type="project" value="UniProtKB-KW"/>
</dbReference>
<dbReference type="Gene3D" id="3.30.420.10">
    <property type="entry name" value="Ribonuclease H-like superfamily/Ribonuclease H"/>
    <property type="match status" value="1"/>
</dbReference>
<evidence type="ECO:0000259" key="3">
    <source>
        <dbReference type="PROSITE" id="PS50158"/>
    </source>
</evidence>
<reference evidence="5" key="1">
    <citation type="journal article" date="2019" name="Sci. Rep.">
        <title>Draft genome of Tanacetum cinerariifolium, the natural source of mosquito coil.</title>
        <authorList>
            <person name="Yamashiro T."/>
            <person name="Shiraishi A."/>
            <person name="Satake H."/>
            <person name="Nakayama K."/>
        </authorList>
    </citation>
    <scope>NUCLEOTIDE SEQUENCE</scope>
</reference>
<dbReference type="InterPro" id="IPR001878">
    <property type="entry name" value="Znf_CCHC"/>
</dbReference>
<gene>
    <name evidence="5" type="ORF">Tci_021069</name>
</gene>
<dbReference type="Pfam" id="PF13976">
    <property type="entry name" value="gag_pre-integrs"/>
    <property type="match status" value="1"/>
</dbReference>
<dbReference type="Gene3D" id="4.10.60.10">
    <property type="entry name" value="Zinc finger, CCHC-type"/>
    <property type="match status" value="2"/>
</dbReference>
<dbReference type="SUPFAM" id="SSF53098">
    <property type="entry name" value="Ribonuclease H-like"/>
    <property type="match status" value="1"/>
</dbReference>
<keyword evidence="1" id="KW-0862">Zinc</keyword>
<evidence type="ECO:0000256" key="1">
    <source>
        <dbReference type="PROSITE-ProRule" id="PRU00047"/>
    </source>
</evidence>
<feature type="compositionally biased region" description="Polar residues" evidence="2">
    <location>
        <begin position="557"/>
        <end position="568"/>
    </location>
</feature>
<dbReference type="GO" id="GO:0003964">
    <property type="term" value="F:RNA-directed DNA polymerase activity"/>
    <property type="evidence" value="ECO:0007669"/>
    <property type="project" value="UniProtKB-KW"/>
</dbReference>
<protein>
    <submittedName>
        <fullName evidence="5">Retrovirus-related Pol polyprotein from transposon TNT 1-94</fullName>
    </submittedName>
</protein>
<dbReference type="Pfam" id="PF25597">
    <property type="entry name" value="SH3_retrovirus"/>
    <property type="match status" value="1"/>
</dbReference>
<dbReference type="InterPro" id="IPR036397">
    <property type="entry name" value="RNaseH_sf"/>
</dbReference>
<dbReference type="PROSITE" id="PS50158">
    <property type="entry name" value="ZF_CCHC"/>
    <property type="match status" value="2"/>
</dbReference>
<name>A0A6L2KHX2_TANCI</name>
<feature type="region of interest" description="Disordered" evidence="2">
    <location>
        <begin position="557"/>
        <end position="596"/>
    </location>
</feature>
<dbReference type="SUPFAM" id="SSF57756">
    <property type="entry name" value="Retrovirus zinc finger-like domains"/>
    <property type="match status" value="2"/>
</dbReference>
<dbReference type="PROSITE" id="PS50994">
    <property type="entry name" value="INTEGRASE"/>
    <property type="match status" value="1"/>
</dbReference>
<feature type="compositionally biased region" description="Basic and acidic residues" evidence="2">
    <location>
        <begin position="1135"/>
        <end position="1144"/>
    </location>
</feature>
<dbReference type="EMBL" id="BKCJ010002516">
    <property type="protein sequence ID" value="GEU49091.1"/>
    <property type="molecule type" value="Genomic_DNA"/>
</dbReference>
<sequence length="1898" mass="216630">MSNTNNTMQTQTLNSLHNVIMEAGGNDRSPMLATGNYVQWKSRIKKYIDTKPNHELIYYCLKNPPYKYAWADKVVLVSEGSSETTTETYMENYKNVSQDIRDQLNTEVEAVKIILIGIDNDIYYTVDTCPNACEMWKSIERLKQGESINVQDLETNLYWEFGKFTSRDGKSLESYYLRFVILVKQSQELKTVSYHKLYDILKQHQNEVNEQRAERLARTANPLALVAQQQPVYHPQNHPTHYTQNSSTRSQQAASRNKGKAIVNSPPPIYDQEPSMVAEDDEMSKDKDIDKLMDLISLSFKKIYKPTNNNLRTSSNTSRANQDNSLRINRGTGYENQRIGNVAGARETIGTTVVQKYRIQCYNCKEFGHVARECQKPKRPKDVAYHKEKILLYEHNMITDSLDMICDREQIDQNDDDDDLANEQKIKNDKSFKENQSKEFRKEREKYHEIQDLKAQLQEKGIAISELKKLIEKLKEKYVETKFEKSSFIRQPNTFKSQRPSILGKPTIISDSLERKDFSKSKSVTKNNVSNDFSKPVTAQILPPNKKSILKNTNVLAPGMSNSPTSVSRPKLKSNQTEDRVMLNNSQGKKQEVEDHRRNVKFSKNKTYVTACNDSLNAKTSNVNFVCATCGKCVLNEKHDLLEIILFIVDSRCSKHMKGNLKLLINFMEKFLDGSESRPPMLNKENYVPWSSRLLWYAKSRPNGKLIHNSILNDDELSEKELKQIEADDQAIQTILLGLPEDIYAAEKKAKLFNEWERFTSNEGESIESYYHHFLKLKNDLKRNKHFPEKIASNLKFLNNLQPEWSRYVTIVHQTKDLHTVDYTQLYDFLKYNQNEVDELKAERLAKTQDPLALMNARNPARYNDVIGNQVIQNAIQNLRVQNVGNHTGLIGVQGNGNQNQIGNDNLVVARAEGNAARQNGTQIRCYNCRGVGHYARNCTVRQKRRDAAYLQTQLLIAQKEEAGIQLQAEEYDLMAAAADLDEIAKVNANCILMANLQQASTLSTQTDSAPVYDTDGSAEVHENCDDNEIFNMFTQEEQYTELLEPIPESHQVLHTDNDVISEDTSVEQGGETVEQHPANFEETHALYESLYQNLAIEVEKVNSVNHNTKTRRPQPRSNTKNDRVPFASKSSRSQNKEAEVEEHHRNLLLSKNNKHISSACNNIKIDSQDVISKVVCAMCKKCLISINHDKCLSNSVNAKNSCGKNQKAKVSVKEIQMKYQPKVSKPKTVGTRQSLATPKPRKSRFLLRWSPTGRLFNQEGKIVDSSESKSKSACFNGNLKLLIIFVWKFMGTVRFKNDHVAAILRFGDLQWGNILITRVYFVEGLGHNLFLVGQFCDSDLEVAFRRNACFVRNLEGLDLLKRDRSTNLYTINLHEMASASPICLMARTSSTKSWLWHQRLSHLKFNTINDLARNDIVAGLPKFKYHKEHLCPSCEQGKSKRASHPPKPVPNSRQRLHLLYMDLCGPMRIASINEKRYVLSPVIIIRTDNDTEFKNQVLKKYFDTVGISHQMSSVRTPQQNGVVERRNRTLVEAARTMLIFSRAPLFLWAEAIATACFTQNRSIIHRRFNKTPYELINGRKLDISFLHVFGALCYPKNDREDIGKLGTKGDIGFFIGYSANSCAYRIYNRRTKKIIETMNVSFDELSVMAFEQSSSKPGLQTSARTVPPVQEPQVRQSPTASTTIADTAPILTNASSLATNIPITSQDVDELNPNAMVDGNTFVNPFANSSTREKLVSWSSKKQDCMALSTAEAEYVSLSACCAQVLWMQTQLTDYGFYFNKILIYCDSKSAIAISCNLVQHSRTKHIAVRYHFIKEHVEKGSDDGVTTSLQLSRNSRPPILDRQDKYMMKAQVHVSKSSVISDIQALPRRKHYCQIYQVVKHKLRGRLLAKLSRSRA</sequence>
<keyword evidence="1" id="KW-0863">Zinc-finger</keyword>
<dbReference type="GO" id="GO:0006310">
    <property type="term" value="P:DNA recombination"/>
    <property type="evidence" value="ECO:0007669"/>
    <property type="project" value="UniProtKB-KW"/>
</dbReference>
<feature type="compositionally biased region" description="Basic and acidic residues" evidence="2">
    <location>
        <begin position="422"/>
        <end position="443"/>
    </location>
</feature>
<keyword evidence="1" id="KW-0479">Metal-binding</keyword>
<feature type="region of interest" description="Disordered" evidence="2">
    <location>
        <begin position="1658"/>
        <end position="1682"/>
    </location>
</feature>
<dbReference type="Pfam" id="PF00098">
    <property type="entry name" value="zf-CCHC"/>
    <property type="match status" value="2"/>
</dbReference>
<comment type="caution">
    <text evidence="5">The sequence shown here is derived from an EMBL/GenBank/DDBJ whole genome shotgun (WGS) entry which is preliminary data.</text>
</comment>
<dbReference type="InterPro" id="IPR012337">
    <property type="entry name" value="RNaseH-like_sf"/>
</dbReference>
<feature type="compositionally biased region" description="Polar residues" evidence="2">
    <location>
        <begin position="234"/>
        <end position="255"/>
    </location>
</feature>
<dbReference type="InterPro" id="IPR057670">
    <property type="entry name" value="SH3_retrovirus"/>
</dbReference>
<proteinExistence type="predicted"/>
<evidence type="ECO:0000256" key="2">
    <source>
        <dbReference type="SAM" id="MobiDB-lite"/>
    </source>
</evidence>
<dbReference type="CDD" id="cd09272">
    <property type="entry name" value="RNase_HI_RT_Ty1"/>
    <property type="match status" value="1"/>
</dbReference>
<feature type="domain" description="CCHC-type" evidence="3">
    <location>
        <begin position="925"/>
        <end position="939"/>
    </location>
</feature>
<feature type="region of interest" description="Disordered" evidence="2">
    <location>
        <begin position="1104"/>
        <end position="1144"/>
    </location>
</feature>
<dbReference type="SMART" id="SM00343">
    <property type="entry name" value="ZnF_C2HC"/>
    <property type="match status" value="2"/>
</dbReference>
<dbReference type="PANTHER" id="PTHR42648">
    <property type="entry name" value="TRANSPOSASE, PUTATIVE-RELATED"/>
    <property type="match status" value="1"/>
</dbReference>
<dbReference type="GO" id="GO:0004519">
    <property type="term" value="F:endonuclease activity"/>
    <property type="evidence" value="ECO:0007669"/>
    <property type="project" value="UniProtKB-KW"/>
</dbReference>
<dbReference type="GO" id="GO:0015074">
    <property type="term" value="P:DNA integration"/>
    <property type="evidence" value="ECO:0007669"/>
    <property type="project" value="UniProtKB-KW"/>
</dbReference>
<dbReference type="GO" id="GO:0016787">
    <property type="term" value="F:hydrolase activity"/>
    <property type="evidence" value="ECO:0007669"/>
    <property type="project" value="UniProtKB-KW"/>
</dbReference>
<feature type="domain" description="Integrase catalytic" evidence="4">
    <location>
        <begin position="1485"/>
        <end position="1581"/>
    </location>
</feature>
<dbReference type="PANTHER" id="PTHR42648:SF18">
    <property type="entry name" value="RETROTRANSPOSON, UNCLASSIFIED-LIKE PROTEIN"/>
    <property type="match status" value="1"/>
</dbReference>
<evidence type="ECO:0000313" key="5">
    <source>
        <dbReference type="EMBL" id="GEU49091.1"/>
    </source>
</evidence>
<dbReference type="InterPro" id="IPR039537">
    <property type="entry name" value="Retrotran_Ty1/copia-like"/>
</dbReference>
<dbReference type="InterPro" id="IPR025724">
    <property type="entry name" value="GAG-pre-integrase_dom"/>
</dbReference>
<dbReference type="InterPro" id="IPR001584">
    <property type="entry name" value="Integrase_cat-core"/>
</dbReference>
<dbReference type="GO" id="GO:0003676">
    <property type="term" value="F:nucleic acid binding"/>
    <property type="evidence" value="ECO:0007669"/>
    <property type="project" value="InterPro"/>
</dbReference>
<evidence type="ECO:0000259" key="4">
    <source>
        <dbReference type="PROSITE" id="PS50994"/>
    </source>
</evidence>